<keyword evidence="11" id="KW-1185">Reference proteome</keyword>
<dbReference type="Pfam" id="PF07705">
    <property type="entry name" value="CARDB"/>
    <property type="match status" value="1"/>
</dbReference>
<dbReference type="GO" id="GO:0004252">
    <property type="term" value="F:serine-type endopeptidase activity"/>
    <property type="evidence" value="ECO:0007669"/>
    <property type="project" value="UniProtKB-UniRule"/>
</dbReference>
<accession>B4VV81</accession>
<feature type="domain" description="Peptidase S8/S53" evidence="7">
    <location>
        <begin position="523"/>
        <end position="803"/>
    </location>
</feature>
<dbReference type="eggNOG" id="COG1572">
    <property type="taxonomic scope" value="Bacteria"/>
</dbReference>
<dbReference type="Pfam" id="PF00082">
    <property type="entry name" value="Peptidase_S8"/>
    <property type="match status" value="1"/>
</dbReference>
<dbReference type="Gene3D" id="3.40.50.200">
    <property type="entry name" value="Peptidase S8/S53 domain"/>
    <property type="match status" value="1"/>
</dbReference>
<dbReference type="InterPro" id="IPR000209">
    <property type="entry name" value="Peptidase_S8/S53_dom"/>
</dbReference>
<proteinExistence type="inferred from homology"/>
<dbReference type="InterPro" id="IPR015500">
    <property type="entry name" value="Peptidase_S8_subtilisin-rel"/>
</dbReference>
<dbReference type="InterPro" id="IPR025193">
    <property type="entry name" value="DUF4114"/>
</dbReference>
<evidence type="ECO:0000256" key="1">
    <source>
        <dbReference type="ARBA" id="ARBA00011073"/>
    </source>
</evidence>
<evidence type="ECO:0000256" key="5">
    <source>
        <dbReference type="PROSITE-ProRule" id="PRU01240"/>
    </source>
</evidence>
<gene>
    <name evidence="10" type="ORF">MC7420_4090</name>
</gene>
<dbReference type="EMBL" id="DS989854">
    <property type="protein sequence ID" value="EDX74105.1"/>
    <property type="molecule type" value="Genomic_DNA"/>
</dbReference>
<organism evidence="10 11">
    <name type="scientific">Coleofasciculus chthonoplastes PCC 7420</name>
    <dbReference type="NCBI Taxonomy" id="118168"/>
    <lineage>
        <taxon>Bacteria</taxon>
        <taxon>Bacillati</taxon>
        <taxon>Cyanobacteriota</taxon>
        <taxon>Cyanophyceae</taxon>
        <taxon>Coleofasciculales</taxon>
        <taxon>Coleofasciculaceae</taxon>
        <taxon>Coleofasciculus</taxon>
    </lineage>
</organism>
<protein>
    <submittedName>
        <fullName evidence="10">Peptidase families S8 and S53 domain protein</fullName>
    </submittedName>
</protein>
<evidence type="ECO:0000313" key="10">
    <source>
        <dbReference type="EMBL" id="EDX74105.1"/>
    </source>
</evidence>
<reference evidence="10 11" key="1">
    <citation type="submission" date="2008-07" db="EMBL/GenBank/DDBJ databases">
        <authorList>
            <person name="Tandeau de Marsac N."/>
            <person name="Ferriera S."/>
            <person name="Johnson J."/>
            <person name="Kravitz S."/>
            <person name="Beeson K."/>
            <person name="Sutton G."/>
            <person name="Rogers Y.-H."/>
            <person name="Friedman R."/>
            <person name="Frazier M."/>
            <person name="Venter J.C."/>
        </authorList>
    </citation>
    <scope>NUCLEOTIDE SEQUENCE [LARGE SCALE GENOMIC DNA]</scope>
    <source>
        <strain evidence="10 11">PCC 7420</strain>
    </source>
</reference>
<evidence type="ECO:0000256" key="2">
    <source>
        <dbReference type="ARBA" id="ARBA00022670"/>
    </source>
</evidence>
<comment type="similarity">
    <text evidence="1 5">Belongs to the peptidase S8 family.</text>
</comment>
<dbReference type="Gene3D" id="2.60.40.10">
    <property type="entry name" value="Immunoglobulins"/>
    <property type="match status" value="1"/>
</dbReference>
<evidence type="ECO:0000259" key="9">
    <source>
        <dbReference type="Pfam" id="PF13448"/>
    </source>
</evidence>
<evidence type="ECO:0000256" key="6">
    <source>
        <dbReference type="SAM" id="MobiDB-lite"/>
    </source>
</evidence>
<dbReference type="STRING" id="118168.MC7420_4090"/>
<sequence length="1542" mass="170418">MDDTPDIAGVELSSDPLDQVPIPEIDDILPDSILDNSIPDEELEEIPFIAEEVSEIEKPLNVVTLENPNPTFESGVFTVGDSGQVQVDFLFDGGSYKGELAIFSLEGMDQFEPGSEDFILEASSRALSNSELGHIVISDQTEGAKFSGQLGESDQNAGDYLGAKSFVMRPGDKFGFMLVPNGQVQQVFDNPEIEGVVRPLFSLATANPDDAFHVGQIADVTGDGNTFVMEDWRVDTGSDLDYNDLIFQVRGATGEAVDLDDVIEGDDWRESKLGRDLINYTEESVFEVELDNLQTELFEEIDNGLDQFDQIEKTEIDSFPEKLDLALESPENILDNALAKLPEDVNVAEEKLTTILEQEITGLPDELKRTFEDFSDILPQDLENALSNFETTLDGKLAELSEVYPQELDELIQIPEELNQGIDQLKGDLDELKMAIADEVSELPNDISTAFQELEDLFAEVKTDIATEVDTQELRSLMDDLLVEVAADSEEDETILGSLNFIGTENPLEPTESNGFEFPSHNQPLIGIIDTGLGSNNPDIDYSRIILGRDFIDGDNNPLLQKNEGDEHGTHILGLIGATQDNNIGINGVNDNAPLWVGRAVGSGQWADSLIEFVDATKASNQPNAVVNLSFDLIKTNPDGSETTRFELTNYERAAIEYARQNGVLLVVAAGNQGGSISALGQASREFDNIITVGATDLLESQIEEIVNTELIDDIERASYSNYGESLDILASGGSDESPAISTVKNGFGIMAGTSVATAKVTGAVSQIWAANPDLSYQQVIEILKSTAIDLNTSGCDAETGSGLLDLTAAVSLAAVTTPNRLEQEPVPYTPSNPNSPDAQLTSERAAGWGWFKRAFKKVGKAIKKGVNKVVSGVKKVVNKVTSGIKKGISTIWGGIKKLGKQIGSRLLSPISKFLGKFKIFSQIGNLIKKIVRPIWNGIKWVSRQLWYKLQGIYHRVGHWINQLPKRVARVVQGLWEAVKSFKPWAVSWWKSLGKAKTWEEFGKWLGRNLIYVGELLGFREIYDTVIEFYYFNSRPLKPQEINWARSVFGGSIDYSVVRLETNSRGTSKGANATTKGNFIAFPKEIVTDDIFVHEMVHVWQYQSNSVDFSKGGDYLYGGSSKLRQLKNNGKGLLDSWFGRERQAEMVQDYFLLRNGKPTQPNRGYTTSPADLPLYVYFVRETSTLTEAQLLGVGYGSRAPHLFQEAYNKIDGFSQEIYPKNPAKGAYRSGNSWIQDFADQSGKTMYLVLEDGANQAYWSQNPINNTKLVDLSGQYLNVNPEPLKAGDYFDVDFRIQNTEVNSSGDFDVKFYLSKNTDISGLSPHDRYLGSYSINNVVGNSSTSTLTKRLRLPSLGDSYWSGDDTYYIGMIVDANKEVAETNESNNRNTGKLDDYDDVRINNTKGATVTVKVNRVKGDFDPLSVGGSDFYSRISIGSNQWRSPTNNNDNDYSPSNWSYSRYINGTTVPIAIQLYDQDNFFFLFNPDDHIDIDPKSGNRDINITYDLRTGRVSGDLTGYKGRSLYSRGGGDSDQGEIWFTVNQS</sequence>
<evidence type="ECO:0000256" key="4">
    <source>
        <dbReference type="ARBA" id="ARBA00022825"/>
    </source>
</evidence>
<dbReference type="InterPro" id="IPR013783">
    <property type="entry name" value="Ig-like_fold"/>
</dbReference>
<keyword evidence="4 5" id="KW-0720">Serine protease</keyword>
<dbReference type="PRINTS" id="PR00723">
    <property type="entry name" value="SUBTILISIN"/>
</dbReference>
<feature type="domain" description="CARDB" evidence="8">
    <location>
        <begin position="1277"/>
        <end position="1388"/>
    </location>
</feature>
<dbReference type="Proteomes" id="UP000003835">
    <property type="component" value="Unassembled WGS sequence"/>
</dbReference>
<dbReference type="SUPFAM" id="SSF52743">
    <property type="entry name" value="Subtilisin-like"/>
    <property type="match status" value="1"/>
</dbReference>
<dbReference type="PANTHER" id="PTHR43806:SF11">
    <property type="entry name" value="CEREVISIN-RELATED"/>
    <property type="match status" value="1"/>
</dbReference>
<feature type="active site" description="Charge relay system" evidence="5">
    <location>
        <position position="530"/>
    </location>
</feature>
<dbReference type="PROSITE" id="PS51892">
    <property type="entry name" value="SUBTILASE"/>
    <property type="match status" value="1"/>
</dbReference>
<keyword evidence="3 5" id="KW-0378">Hydrolase</keyword>
<evidence type="ECO:0000256" key="3">
    <source>
        <dbReference type="ARBA" id="ARBA00022801"/>
    </source>
</evidence>
<dbReference type="InterPro" id="IPR050131">
    <property type="entry name" value="Peptidase_S8_subtilisin-like"/>
</dbReference>
<dbReference type="GO" id="GO:0006508">
    <property type="term" value="P:proteolysis"/>
    <property type="evidence" value="ECO:0007669"/>
    <property type="project" value="UniProtKB-KW"/>
</dbReference>
<dbReference type="HOGENOM" id="CLU_246752_0_0_3"/>
<evidence type="ECO:0000259" key="8">
    <source>
        <dbReference type="Pfam" id="PF07705"/>
    </source>
</evidence>
<name>B4VV81_9CYAN</name>
<dbReference type="InterPro" id="IPR036852">
    <property type="entry name" value="Peptidase_S8/S53_dom_sf"/>
</dbReference>
<evidence type="ECO:0000313" key="11">
    <source>
        <dbReference type="Proteomes" id="UP000003835"/>
    </source>
</evidence>
<keyword evidence="2 5" id="KW-0645">Protease</keyword>
<feature type="region of interest" description="Disordered" evidence="6">
    <location>
        <begin position="1"/>
        <end position="20"/>
    </location>
</feature>
<dbReference type="eggNOG" id="COG1404">
    <property type="taxonomic scope" value="Bacteria"/>
</dbReference>
<dbReference type="PANTHER" id="PTHR43806">
    <property type="entry name" value="PEPTIDASE S8"/>
    <property type="match status" value="1"/>
</dbReference>
<feature type="domain" description="DUF4114" evidence="9">
    <location>
        <begin position="168"/>
        <end position="251"/>
    </location>
</feature>
<feature type="active site" description="Charge relay system" evidence="5">
    <location>
        <position position="755"/>
    </location>
</feature>
<dbReference type="InterPro" id="IPR011635">
    <property type="entry name" value="CARDB"/>
</dbReference>
<evidence type="ECO:0000259" key="7">
    <source>
        <dbReference type="Pfam" id="PF00082"/>
    </source>
</evidence>
<feature type="active site" description="Charge relay system" evidence="5">
    <location>
        <position position="568"/>
    </location>
</feature>
<dbReference type="Pfam" id="PF13448">
    <property type="entry name" value="DUF4114"/>
    <property type="match status" value="1"/>
</dbReference>